<organism evidence="5 6">
    <name type="scientific">Streptomyces argenteolus</name>
    <dbReference type="NCBI Taxonomy" id="67274"/>
    <lineage>
        <taxon>Bacteria</taxon>
        <taxon>Bacillati</taxon>
        <taxon>Actinomycetota</taxon>
        <taxon>Actinomycetes</taxon>
        <taxon>Kitasatosporales</taxon>
        <taxon>Streptomycetaceae</taxon>
        <taxon>Streptomyces</taxon>
    </lineage>
</organism>
<comment type="similarity">
    <text evidence="1 3">Belongs to the Nudix hydrolase family.</text>
</comment>
<dbReference type="Pfam" id="PF00293">
    <property type="entry name" value="NUDIX"/>
    <property type="match status" value="1"/>
</dbReference>
<dbReference type="PROSITE" id="PS51462">
    <property type="entry name" value="NUDIX"/>
    <property type="match status" value="1"/>
</dbReference>
<dbReference type="InterPro" id="IPR020476">
    <property type="entry name" value="Nudix_hydrolase"/>
</dbReference>
<gene>
    <name evidence="5" type="ORF">ACFY8O_14270</name>
</gene>
<reference evidence="5 6" key="1">
    <citation type="submission" date="2024-10" db="EMBL/GenBank/DDBJ databases">
        <title>The Natural Products Discovery Center: Release of the First 8490 Sequenced Strains for Exploring Actinobacteria Biosynthetic Diversity.</title>
        <authorList>
            <person name="Kalkreuter E."/>
            <person name="Kautsar S.A."/>
            <person name="Yang D."/>
            <person name="Bader C.D."/>
            <person name="Teijaro C.N."/>
            <person name="Fluegel L."/>
            <person name="Davis C.M."/>
            <person name="Simpson J.R."/>
            <person name="Lauterbach L."/>
            <person name="Steele A.D."/>
            <person name="Gui C."/>
            <person name="Meng S."/>
            <person name="Li G."/>
            <person name="Viehrig K."/>
            <person name="Ye F."/>
            <person name="Su P."/>
            <person name="Kiefer A.F."/>
            <person name="Nichols A."/>
            <person name="Cepeda A.J."/>
            <person name="Yan W."/>
            <person name="Fan B."/>
            <person name="Jiang Y."/>
            <person name="Adhikari A."/>
            <person name="Zheng C.-J."/>
            <person name="Schuster L."/>
            <person name="Cowan T.M."/>
            <person name="Smanski M.J."/>
            <person name="Chevrette M.G."/>
            <person name="De Carvalho L.P.S."/>
            <person name="Shen B."/>
        </authorList>
    </citation>
    <scope>NUCLEOTIDE SEQUENCE [LARGE SCALE GENOMIC DNA]</scope>
    <source>
        <strain evidence="5 6">NPDC012540</strain>
    </source>
</reference>
<feature type="domain" description="Nudix hydrolase" evidence="4">
    <location>
        <begin position="76"/>
        <end position="205"/>
    </location>
</feature>
<dbReference type="InterPro" id="IPR015797">
    <property type="entry name" value="NUDIX_hydrolase-like_dom_sf"/>
</dbReference>
<dbReference type="InterPro" id="IPR000086">
    <property type="entry name" value="NUDIX_hydrolase_dom"/>
</dbReference>
<evidence type="ECO:0000256" key="2">
    <source>
        <dbReference type="ARBA" id="ARBA00022801"/>
    </source>
</evidence>
<evidence type="ECO:0000313" key="5">
    <source>
        <dbReference type="EMBL" id="MFF5897082.1"/>
    </source>
</evidence>
<dbReference type="PANTHER" id="PTHR21340">
    <property type="entry name" value="DIADENOSINE 5,5-P1,P4-TETRAPHOSPHATE PYROPHOSPHOHYDROLASE MUTT"/>
    <property type="match status" value="1"/>
</dbReference>
<dbReference type="PROSITE" id="PS00893">
    <property type="entry name" value="NUDIX_BOX"/>
    <property type="match status" value="1"/>
</dbReference>
<dbReference type="SUPFAM" id="SSF55811">
    <property type="entry name" value="Nudix"/>
    <property type="match status" value="1"/>
</dbReference>
<name>A0ABW6X620_9ACTN</name>
<dbReference type="PRINTS" id="PR00502">
    <property type="entry name" value="NUDIXFAMILY"/>
</dbReference>
<dbReference type="InterPro" id="IPR051325">
    <property type="entry name" value="Nudix_hydrolase_domain"/>
</dbReference>
<accession>A0ABW6X620</accession>
<sequence length="212" mass="23039">MIALLPEGATGSAGHPRVAACSSLRRPASSSAWGGRVTHGEVGQVILDEAVADARLAAWEFDGARAWLEEARRHPMEPLAAEVWVTEPAFEHVLLVKRRVRGWVPPGGKVEQGEAPRAAAARELLEETGLCSELLPEPAAVMVRSYRADWSPTLGLSYAAVAERDVPLAGEQNQPAAWFRLDADWDSVFPEDRERIRAHARRLAAGRAVGSR</sequence>
<evidence type="ECO:0000313" key="6">
    <source>
        <dbReference type="Proteomes" id="UP001602322"/>
    </source>
</evidence>
<keyword evidence="2 3" id="KW-0378">Hydrolase</keyword>
<dbReference type="RefSeq" id="WP_387901813.1">
    <property type="nucleotide sequence ID" value="NZ_JBIBEG010000003.1"/>
</dbReference>
<protein>
    <submittedName>
        <fullName evidence="5">NUDIX domain-containing protein</fullName>
    </submittedName>
</protein>
<keyword evidence="6" id="KW-1185">Reference proteome</keyword>
<evidence type="ECO:0000256" key="1">
    <source>
        <dbReference type="ARBA" id="ARBA00005582"/>
    </source>
</evidence>
<dbReference type="Gene3D" id="3.90.79.10">
    <property type="entry name" value="Nucleoside Triphosphate Pyrophosphohydrolase"/>
    <property type="match status" value="1"/>
</dbReference>
<evidence type="ECO:0000259" key="4">
    <source>
        <dbReference type="PROSITE" id="PS51462"/>
    </source>
</evidence>
<dbReference type="EMBL" id="JBIBEG010000003">
    <property type="protein sequence ID" value="MFF5897082.1"/>
    <property type="molecule type" value="Genomic_DNA"/>
</dbReference>
<comment type="caution">
    <text evidence="5">The sequence shown here is derived from an EMBL/GenBank/DDBJ whole genome shotgun (WGS) entry which is preliminary data.</text>
</comment>
<proteinExistence type="inferred from homology"/>
<dbReference type="Proteomes" id="UP001602322">
    <property type="component" value="Unassembled WGS sequence"/>
</dbReference>
<dbReference type="PANTHER" id="PTHR21340:SF0">
    <property type="entry name" value="BIS(5'-NUCLEOSYL)-TETRAPHOSPHATASE [ASYMMETRICAL]"/>
    <property type="match status" value="1"/>
</dbReference>
<dbReference type="InterPro" id="IPR020084">
    <property type="entry name" value="NUDIX_hydrolase_CS"/>
</dbReference>
<evidence type="ECO:0000256" key="3">
    <source>
        <dbReference type="RuleBase" id="RU003476"/>
    </source>
</evidence>